<comment type="caution">
    <text evidence="1">The sequence shown here is derived from an EMBL/GenBank/DDBJ whole genome shotgun (WGS) entry which is preliminary data.</text>
</comment>
<keyword evidence="2" id="KW-1185">Reference proteome</keyword>
<gene>
    <name evidence="1" type="ORF">HNQ80_003244</name>
</gene>
<name>A0A841KXX5_9FIRM</name>
<accession>A0A841KXX5</accession>
<evidence type="ECO:0000313" key="2">
    <source>
        <dbReference type="Proteomes" id="UP000579281"/>
    </source>
</evidence>
<proteinExistence type="predicted"/>
<evidence type="ECO:0000313" key="1">
    <source>
        <dbReference type="EMBL" id="MBB6217138.1"/>
    </source>
</evidence>
<protein>
    <submittedName>
        <fullName evidence="1">Uncharacterized protein</fullName>
    </submittedName>
</protein>
<dbReference type="EMBL" id="JACHEN010000020">
    <property type="protein sequence ID" value="MBB6217138.1"/>
    <property type="molecule type" value="Genomic_DNA"/>
</dbReference>
<dbReference type="Proteomes" id="UP000579281">
    <property type="component" value="Unassembled WGS sequence"/>
</dbReference>
<reference evidence="1 2" key="1">
    <citation type="submission" date="2020-08" db="EMBL/GenBank/DDBJ databases">
        <title>Genomic Encyclopedia of Type Strains, Phase IV (KMG-IV): sequencing the most valuable type-strain genomes for metagenomic binning, comparative biology and taxonomic classification.</title>
        <authorList>
            <person name="Goeker M."/>
        </authorList>
    </citation>
    <scope>NUCLEOTIDE SEQUENCE [LARGE SCALE GENOMIC DNA]</scope>
    <source>
        <strain evidence="1 2">DSM 103526</strain>
    </source>
</reference>
<dbReference type="AlphaFoldDB" id="A0A841KXX5"/>
<organism evidence="1 2">
    <name type="scientific">Anaerosolibacter carboniphilus</name>
    <dbReference type="NCBI Taxonomy" id="1417629"/>
    <lineage>
        <taxon>Bacteria</taxon>
        <taxon>Bacillati</taxon>
        <taxon>Bacillota</taxon>
        <taxon>Clostridia</taxon>
        <taxon>Peptostreptococcales</taxon>
        <taxon>Thermotaleaceae</taxon>
        <taxon>Anaerosolibacter</taxon>
    </lineage>
</organism>
<sequence>MMKIYSIETIRDFSEFYTVVEAQNKDGWTLIDVLPSTDHEEGFILLFAKEDYPLDIAS</sequence>